<dbReference type="Proteomes" id="UP000433366">
    <property type="component" value="Unassembled WGS sequence"/>
</dbReference>
<evidence type="ECO:0000256" key="4">
    <source>
        <dbReference type="ARBA" id="ARBA00022692"/>
    </source>
</evidence>
<dbReference type="Proteomes" id="UP000039437">
    <property type="component" value="Unassembled WGS sequence"/>
</dbReference>
<dbReference type="InterPro" id="IPR036259">
    <property type="entry name" value="MFS_trans_sf"/>
</dbReference>
<dbReference type="CDD" id="cd17329">
    <property type="entry name" value="MFS_MdtH_MDR_like"/>
    <property type="match status" value="1"/>
</dbReference>
<keyword evidence="6 7" id="KW-0472">Membrane</keyword>
<accession>A0A0U1MUT6</accession>
<evidence type="ECO:0000313" key="9">
    <source>
        <dbReference type="EMBL" id="CRI18346.1"/>
    </source>
</evidence>
<feature type="transmembrane region" description="Helical" evidence="7">
    <location>
        <begin position="380"/>
        <end position="399"/>
    </location>
</feature>
<keyword evidence="2" id="KW-0813">Transport</keyword>
<dbReference type="GO" id="GO:0022857">
    <property type="term" value="F:transmembrane transporter activity"/>
    <property type="evidence" value="ECO:0007669"/>
    <property type="project" value="InterPro"/>
</dbReference>
<feature type="domain" description="Major facilitator superfamily (MFS) profile" evidence="8">
    <location>
        <begin position="9"/>
        <end position="403"/>
    </location>
</feature>
<proteinExistence type="predicted"/>
<dbReference type="InterPro" id="IPR020846">
    <property type="entry name" value="MFS_dom"/>
</dbReference>
<feature type="transmembrane region" description="Helical" evidence="7">
    <location>
        <begin position="354"/>
        <end position="374"/>
    </location>
</feature>
<feature type="transmembrane region" description="Helical" evidence="7">
    <location>
        <begin position="290"/>
        <end position="306"/>
    </location>
</feature>
<dbReference type="EMBL" id="WPVZ01000387">
    <property type="protein sequence ID" value="MVL45135.1"/>
    <property type="molecule type" value="Genomic_DNA"/>
</dbReference>
<dbReference type="PANTHER" id="PTHR23517:SF3">
    <property type="entry name" value="INTEGRAL MEMBRANE TRANSPORT PROTEIN"/>
    <property type="match status" value="1"/>
</dbReference>
<evidence type="ECO:0000256" key="1">
    <source>
        <dbReference type="ARBA" id="ARBA00004651"/>
    </source>
</evidence>
<feature type="transmembrane region" description="Helical" evidence="7">
    <location>
        <begin position="258"/>
        <end position="278"/>
    </location>
</feature>
<feature type="transmembrane region" description="Helical" evidence="7">
    <location>
        <begin position="312"/>
        <end position="333"/>
    </location>
</feature>
<organism evidence="9 12">
    <name type="scientific">Staphylococcus aureus</name>
    <dbReference type="NCBI Taxonomy" id="1280"/>
    <lineage>
        <taxon>Bacteria</taxon>
        <taxon>Bacillati</taxon>
        <taxon>Bacillota</taxon>
        <taxon>Bacilli</taxon>
        <taxon>Bacillales</taxon>
        <taxon>Staphylococcaceae</taxon>
        <taxon>Staphylococcus</taxon>
    </lineage>
</organism>
<dbReference type="EMBL" id="CVOQ01000036">
    <property type="protein sequence ID" value="CRI18346.1"/>
    <property type="molecule type" value="Genomic_DNA"/>
</dbReference>
<feature type="transmembrane region" description="Helical" evidence="7">
    <location>
        <begin position="75"/>
        <end position="93"/>
    </location>
</feature>
<evidence type="ECO:0000313" key="12">
    <source>
        <dbReference type="Proteomes" id="UP000039437"/>
    </source>
</evidence>
<keyword evidence="3" id="KW-1003">Cell membrane</keyword>
<protein>
    <submittedName>
        <fullName evidence="9">Integral membrane protein LmrP</fullName>
    </submittedName>
    <submittedName>
        <fullName evidence="10">MFS transporter</fullName>
    </submittedName>
</protein>
<evidence type="ECO:0000256" key="7">
    <source>
        <dbReference type="SAM" id="Phobius"/>
    </source>
</evidence>
<dbReference type="Pfam" id="PF07690">
    <property type="entry name" value="MFS_1"/>
    <property type="match status" value="1"/>
</dbReference>
<dbReference type="InterPro" id="IPR050171">
    <property type="entry name" value="MFS_Transporters"/>
</dbReference>
<dbReference type="PROSITE" id="PS50850">
    <property type="entry name" value="MFS"/>
    <property type="match status" value="1"/>
</dbReference>
<gene>
    <name evidence="9" type="ORF">BN1321_410009</name>
    <name evidence="10" type="ORF">GO793_09525</name>
    <name evidence="11" type="ORF">GO941_06480</name>
</gene>
<feature type="transmembrane region" description="Helical" evidence="7">
    <location>
        <begin position="141"/>
        <end position="159"/>
    </location>
</feature>
<feature type="transmembrane region" description="Helical" evidence="7">
    <location>
        <begin position="46"/>
        <end position="66"/>
    </location>
</feature>
<evidence type="ECO:0000313" key="11">
    <source>
        <dbReference type="EMBL" id="MVL45135.1"/>
    </source>
</evidence>
<evidence type="ECO:0000256" key="3">
    <source>
        <dbReference type="ARBA" id="ARBA00022475"/>
    </source>
</evidence>
<feature type="transmembrane region" description="Helical" evidence="7">
    <location>
        <begin position="216"/>
        <end position="238"/>
    </location>
</feature>
<dbReference type="RefSeq" id="WP_031875191.1">
    <property type="nucleotide sequence ID" value="NZ_CAXIPH010000027.1"/>
</dbReference>
<dbReference type="GO" id="GO:0005886">
    <property type="term" value="C:plasma membrane"/>
    <property type="evidence" value="ECO:0007669"/>
    <property type="project" value="UniProtKB-SubCell"/>
</dbReference>
<reference evidence="13 14" key="2">
    <citation type="submission" date="2019-11" db="EMBL/GenBank/DDBJ databases">
        <title>Implementation of targeted gown and glove precautions to prevent Staphylococcus aureus acquisition in community-based nursing homes.</title>
        <authorList>
            <person name="Stine O.C."/>
        </authorList>
    </citation>
    <scope>NUCLEOTIDE SEQUENCE [LARGE SCALE GENOMIC DNA]</scope>
    <source>
        <strain evidence="11 14">S_2023.LVRQ.AN</strain>
        <strain evidence="10 13">S_4031.LGMP.AI</strain>
    </source>
</reference>
<feature type="transmembrane region" description="Helical" evidence="7">
    <location>
        <begin position="12"/>
        <end position="34"/>
    </location>
</feature>
<evidence type="ECO:0000313" key="14">
    <source>
        <dbReference type="Proteomes" id="UP000434412"/>
    </source>
</evidence>
<dbReference type="EMBL" id="WPRH01000533">
    <property type="protein sequence ID" value="MVI56089.1"/>
    <property type="molecule type" value="Genomic_DNA"/>
</dbReference>
<evidence type="ECO:0000256" key="6">
    <source>
        <dbReference type="ARBA" id="ARBA00023136"/>
    </source>
</evidence>
<comment type="subcellular location">
    <subcellularLocation>
        <location evidence="1">Cell membrane</location>
        <topology evidence="1">Multi-pass membrane protein</topology>
    </subcellularLocation>
</comment>
<evidence type="ECO:0000313" key="10">
    <source>
        <dbReference type="EMBL" id="MVI56089.1"/>
    </source>
</evidence>
<evidence type="ECO:0000313" key="13">
    <source>
        <dbReference type="Proteomes" id="UP000433366"/>
    </source>
</evidence>
<dbReference type="SUPFAM" id="SSF103473">
    <property type="entry name" value="MFS general substrate transporter"/>
    <property type="match status" value="1"/>
</dbReference>
<keyword evidence="4 7" id="KW-0812">Transmembrane</keyword>
<evidence type="ECO:0000259" key="8">
    <source>
        <dbReference type="PROSITE" id="PS50850"/>
    </source>
</evidence>
<dbReference type="PATRIC" id="fig|1280.3385.peg.2663"/>
<keyword evidence="5 7" id="KW-1133">Transmembrane helix</keyword>
<sequence length="405" mass="46613">MKWNNLSLTLKVRLISNFFQEIITTAFLPFMALYLSDMTSTKFAGIFLTLLVLLNFPISFFAGYLIEFFPKKKSVLLYQFLMSMMLLGMTFSITSSNLIIIFCVFYVIFNIVWGLQYPAMDTIIMDAITPDIESYIYKIDYWLTNVAVALGALLGGILYSNNQTFLFIVAFLVYLIIFFALLKWLPKETNNTISKNKFNIKDIFMSYKTVSKDTRYVFLTIGFSIIMMGELSSSSYVAVRLKETFNDVYLYSIHIDGVKMYSFLIMINTIVVVTLTYHISKLVLNIKPKMILIFGLLMYIIGYSGITYLNQFYLLILFMMLATIGEIIYAPIFDEQKFKMIPEDKRGTYSAVNTIGFNFSELLARLGIVLGTIFSSFQMSIFMLTILSLGGFLIYISIFELQDKK</sequence>
<feature type="transmembrane region" description="Helical" evidence="7">
    <location>
        <begin position="165"/>
        <end position="185"/>
    </location>
</feature>
<evidence type="ECO:0000256" key="2">
    <source>
        <dbReference type="ARBA" id="ARBA00022448"/>
    </source>
</evidence>
<dbReference type="PANTHER" id="PTHR23517">
    <property type="entry name" value="RESISTANCE PROTEIN MDTM, PUTATIVE-RELATED-RELATED"/>
    <property type="match status" value="1"/>
</dbReference>
<dbReference type="InterPro" id="IPR011701">
    <property type="entry name" value="MFS"/>
</dbReference>
<dbReference type="Gene3D" id="1.20.1250.20">
    <property type="entry name" value="MFS general substrate transporter like domains"/>
    <property type="match status" value="2"/>
</dbReference>
<dbReference type="AlphaFoldDB" id="A0A0U1MUT6"/>
<name>A0A0U1MUT6_STAAU</name>
<evidence type="ECO:0000256" key="5">
    <source>
        <dbReference type="ARBA" id="ARBA00022989"/>
    </source>
</evidence>
<reference evidence="9 12" key="1">
    <citation type="submission" date="2015-04" db="EMBL/GenBank/DDBJ databases">
        <authorList>
            <person name="Syromyatnikov M.Y."/>
            <person name="Popov V.N."/>
        </authorList>
    </citation>
    <scope>NUCLEOTIDE SEQUENCE [LARGE SCALE GENOMIC DNA]</scope>
    <source>
        <strain evidence="9 12">AH1</strain>
    </source>
</reference>
<dbReference type="Proteomes" id="UP000434412">
    <property type="component" value="Unassembled WGS sequence"/>
</dbReference>
<feature type="transmembrane region" description="Helical" evidence="7">
    <location>
        <begin position="99"/>
        <end position="120"/>
    </location>
</feature>